<feature type="compositionally biased region" description="Basic and acidic residues" evidence="1">
    <location>
        <begin position="400"/>
        <end position="415"/>
    </location>
</feature>
<evidence type="ECO:0000313" key="3">
    <source>
        <dbReference type="EMBL" id="KOC59751.1"/>
    </source>
</evidence>
<feature type="region of interest" description="Disordered" evidence="1">
    <location>
        <begin position="395"/>
        <end position="415"/>
    </location>
</feature>
<protein>
    <submittedName>
        <fullName evidence="3">UPF0468 protein C16orf80 like protein</fullName>
    </submittedName>
</protein>
<dbReference type="PANTHER" id="PTHR12458">
    <property type="entry name" value="ORF PROTEIN"/>
    <property type="match status" value="1"/>
</dbReference>
<dbReference type="OrthoDB" id="7698751at2759"/>
<dbReference type="EMBL" id="KQ414894">
    <property type="protein sequence ID" value="KOC59751.1"/>
    <property type="molecule type" value="Genomic_DNA"/>
</dbReference>
<evidence type="ECO:0000313" key="4">
    <source>
        <dbReference type="Proteomes" id="UP000053825"/>
    </source>
</evidence>
<evidence type="ECO:0000256" key="1">
    <source>
        <dbReference type="SAM" id="MobiDB-lite"/>
    </source>
</evidence>
<reference evidence="3 4" key="1">
    <citation type="submission" date="2015-07" db="EMBL/GenBank/DDBJ databases">
        <title>The genome of Habropoda laboriosa.</title>
        <authorList>
            <person name="Pan H."/>
            <person name="Kapheim K."/>
        </authorList>
    </citation>
    <scope>NUCLEOTIDE SEQUENCE [LARGE SCALE GENOMIC DNA]</scope>
    <source>
        <strain evidence="3">0110345459</strain>
    </source>
</reference>
<sequence length="415" mass="48256">MVDGYVSLLYSISDKPLEYWSKQHSQSGRIHFELIFFFVVNGEQVIEIQDFEQPHGYGTSVICPPDSSQFLNIELPILVIVIKNLNLQCRIQVQVADTQNCLHHFQFTNAENEKQSSRGVICRVRAKLETGWNKLELNLSNLTQTAFKREYAVTQRLQICGNCRLRRIYFIDKHYEDQEVCPKLYQSFLDSYMLKWGIHKVERSTQTSSKRNKSKVKGGNTLRITRQLSGENLSSGETRNSSPKNVAGQRIIDENFLKNLQLKTDILISDFLDRQNTKLPRTFELKQSTRLKPYAFPTLAPKQRPFNSTFNSEDALKKIGILRTFTETYICNEEKRKENNVVKSIQENWRHRYFLPKDELSNNTDSLKQTTKRTMLERKPKSLLVLSELKSSSAKPVTRKNVEMTKRNESDTVIN</sequence>
<gene>
    <name evidence="3" type="ORF">WH47_09732</name>
</gene>
<evidence type="ECO:0000259" key="2">
    <source>
        <dbReference type="Pfam" id="PF05018"/>
    </source>
</evidence>
<accession>A0A0L7QMI5</accession>
<proteinExistence type="predicted"/>
<dbReference type="InterPro" id="IPR007714">
    <property type="entry name" value="CFA20_dom"/>
</dbReference>
<name>A0A0L7QMI5_9HYME</name>
<organism evidence="3 4">
    <name type="scientific">Habropoda laboriosa</name>
    <dbReference type="NCBI Taxonomy" id="597456"/>
    <lineage>
        <taxon>Eukaryota</taxon>
        <taxon>Metazoa</taxon>
        <taxon>Ecdysozoa</taxon>
        <taxon>Arthropoda</taxon>
        <taxon>Hexapoda</taxon>
        <taxon>Insecta</taxon>
        <taxon>Pterygota</taxon>
        <taxon>Neoptera</taxon>
        <taxon>Endopterygota</taxon>
        <taxon>Hymenoptera</taxon>
        <taxon>Apocrita</taxon>
        <taxon>Aculeata</taxon>
        <taxon>Apoidea</taxon>
        <taxon>Anthophila</taxon>
        <taxon>Apidae</taxon>
        <taxon>Habropoda</taxon>
    </lineage>
</organism>
<dbReference type="STRING" id="597456.A0A0L7QMI5"/>
<dbReference type="Pfam" id="PF05018">
    <property type="entry name" value="CFA20_dom"/>
    <property type="match status" value="1"/>
</dbReference>
<keyword evidence="4" id="KW-1185">Reference proteome</keyword>
<dbReference type="Proteomes" id="UP000053825">
    <property type="component" value="Unassembled WGS sequence"/>
</dbReference>
<dbReference type="AlphaFoldDB" id="A0A0L7QMI5"/>
<feature type="domain" description="CFA20" evidence="2">
    <location>
        <begin position="3"/>
        <end position="181"/>
    </location>
</feature>
<dbReference type="InterPro" id="IPR040441">
    <property type="entry name" value="CFA20/CFAP20DC"/>
</dbReference>